<evidence type="ECO:0000313" key="1">
    <source>
        <dbReference type="EMBL" id="RRT62428.1"/>
    </source>
</evidence>
<proteinExistence type="predicted"/>
<protein>
    <submittedName>
        <fullName evidence="1">Uncharacterized protein</fullName>
    </submittedName>
</protein>
<comment type="caution">
    <text evidence="1">The sequence shown here is derived from an EMBL/GenBank/DDBJ whole genome shotgun (WGS) entry which is preliminary data.</text>
</comment>
<dbReference type="EMBL" id="AMZH03006988">
    <property type="protein sequence ID" value="RRT62428.1"/>
    <property type="molecule type" value="Genomic_DNA"/>
</dbReference>
<accession>A0A426ZEK9</accession>
<evidence type="ECO:0000313" key="2">
    <source>
        <dbReference type="Proteomes" id="UP000287651"/>
    </source>
</evidence>
<dbReference type="Proteomes" id="UP000287651">
    <property type="component" value="Unassembled WGS sequence"/>
</dbReference>
<organism evidence="1 2">
    <name type="scientific">Ensete ventricosum</name>
    <name type="common">Abyssinian banana</name>
    <name type="synonym">Musa ensete</name>
    <dbReference type="NCBI Taxonomy" id="4639"/>
    <lineage>
        <taxon>Eukaryota</taxon>
        <taxon>Viridiplantae</taxon>
        <taxon>Streptophyta</taxon>
        <taxon>Embryophyta</taxon>
        <taxon>Tracheophyta</taxon>
        <taxon>Spermatophyta</taxon>
        <taxon>Magnoliopsida</taxon>
        <taxon>Liliopsida</taxon>
        <taxon>Zingiberales</taxon>
        <taxon>Musaceae</taxon>
        <taxon>Ensete</taxon>
    </lineage>
</organism>
<dbReference type="AlphaFoldDB" id="A0A426ZEK9"/>
<reference evidence="1 2" key="1">
    <citation type="journal article" date="2014" name="Agronomy (Basel)">
        <title>A Draft Genome Sequence for Ensete ventricosum, the Drought-Tolerant Tree Against Hunger.</title>
        <authorList>
            <person name="Harrison J."/>
            <person name="Moore K.A."/>
            <person name="Paszkiewicz K."/>
            <person name="Jones T."/>
            <person name="Grant M."/>
            <person name="Ambacheew D."/>
            <person name="Muzemil S."/>
            <person name="Studholme D.J."/>
        </authorList>
    </citation>
    <scope>NUCLEOTIDE SEQUENCE [LARGE SCALE GENOMIC DNA]</scope>
</reference>
<gene>
    <name evidence="1" type="ORF">B296_00000485</name>
</gene>
<sequence>MHPSLLHRSRNIISLPTVLITASNKLNTISSGHSLLIAPIHLRNSRAHRCPVFLKLQPHPCCDHATRNHEVAMQLQPTSLLLSSSSTIAASF</sequence>
<name>A0A426ZEK9_ENSVE</name>